<dbReference type="OrthoDB" id="272202at2759"/>
<evidence type="ECO:0000256" key="3">
    <source>
        <dbReference type="ARBA" id="ARBA00023069"/>
    </source>
</evidence>
<keyword evidence="5" id="KW-0966">Cell projection</keyword>
<evidence type="ECO:0000313" key="9">
    <source>
        <dbReference type="Proteomes" id="UP000018208"/>
    </source>
</evidence>
<keyword evidence="9" id="KW-1185">Reference proteome</keyword>
<comment type="subcellular location">
    <subcellularLocation>
        <location evidence="1">Cytoplasm</location>
        <location evidence="1">Cytoskeleton</location>
        <location evidence="1">Cilium axoneme</location>
    </subcellularLocation>
</comment>
<keyword evidence="2" id="KW-0963">Cytoplasm</keyword>
<name>V6LSA4_9EUKA</name>
<keyword evidence="4" id="KW-0206">Cytoskeleton</keyword>
<keyword evidence="3" id="KW-0969">Cilium</keyword>
<gene>
    <name evidence="7" type="ORF">SS50377_12445</name>
    <name evidence="8" type="ORF">SS50377_26949</name>
</gene>
<feature type="region of interest" description="Disordered" evidence="6">
    <location>
        <begin position="774"/>
        <end position="809"/>
    </location>
</feature>
<evidence type="ECO:0000313" key="8">
    <source>
        <dbReference type="EMBL" id="KAH0570663.1"/>
    </source>
</evidence>
<dbReference type="AlphaFoldDB" id="V6LSA4"/>
<evidence type="ECO:0000256" key="5">
    <source>
        <dbReference type="ARBA" id="ARBA00023273"/>
    </source>
</evidence>
<dbReference type="GO" id="GO:0060294">
    <property type="term" value="P:cilium movement involved in cell motility"/>
    <property type="evidence" value="ECO:0007669"/>
    <property type="project" value="InterPro"/>
</dbReference>
<dbReference type="GO" id="GO:0035082">
    <property type="term" value="P:axoneme assembly"/>
    <property type="evidence" value="ECO:0007669"/>
    <property type="project" value="TreeGrafter"/>
</dbReference>
<dbReference type="InterPro" id="IPR006802">
    <property type="entry name" value="Radial_spoke"/>
</dbReference>
<dbReference type="Pfam" id="PF04712">
    <property type="entry name" value="Radial_spoke"/>
    <property type="match status" value="1"/>
</dbReference>
<feature type="region of interest" description="Disordered" evidence="6">
    <location>
        <begin position="446"/>
        <end position="498"/>
    </location>
</feature>
<evidence type="ECO:0000256" key="4">
    <source>
        <dbReference type="ARBA" id="ARBA00023212"/>
    </source>
</evidence>
<accession>V6LSA4</accession>
<evidence type="ECO:0000256" key="2">
    <source>
        <dbReference type="ARBA" id="ARBA00022490"/>
    </source>
</evidence>
<feature type="compositionally biased region" description="Basic and acidic residues" evidence="6">
    <location>
        <begin position="774"/>
        <end position="795"/>
    </location>
</feature>
<feature type="compositionally biased region" description="Acidic residues" evidence="6">
    <location>
        <begin position="446"/>
        <end position="491"/>
    </location>
</feature>
<reference evidence="8" key="2">
    <citation type="submission" date="2020-12" db="EMBL/GenBank/DDBJ databases">
        <title>New Spironucleus salmonicida genome in near-complete chromosomes.</title>
        <authorList>
            <person name="Xu F."/>
            <person name="Kurt Z."/>
            <person name="Jimenez-Gonzalez A."/>
            <person name="Astvaldsson A."/>
            <person name="Andersson J.O."/>
            <person name="Svard S.G."/>
        </authorList>
    </citation>
    <scope>NUCLEOTIDE SEQUENCE</scope>
    <source>
        <strain evidence="8">ATCC 50377</strain>
    </source>
</reference>
<dbReference type="EMBL" id="KI546040">
    <property type="protein sequence ID" value="EST47460.1"/>
    <property type="molecule type" value="Genomic_DNA"/>
</dbReference>
<dbReference type="VEuPathDB" id="GiardiaDB:SS50377_26949"/>
<dbReference type="EMBL" id="AUWU02000007">
    <property type="protein sequence ID" value="KAH0570663.1"/>
    <property type="molecule type" value="Genomic_DNA"/>
</dbReference>
<dbReference type="PANTHER" id="PTHR13159">
    <property type="entry name" value="RADIAL SPOKEHEAD-RELATED"/>
    <property type="match status" value="1"/>
</dbReference>
<sequence>MDKRISDFLDYLQIKNEYGQTLYGHLAQIIAKLLDDKPANAVGAMTPISLEIKKAAGASESENQYESQLTQEEYELVEHILSLYQRKNQSINKQKTLPMQQENNTRTITTNVIQLNEQLKLVGSGFDDLTAQLIQKRLDTFVIERKGFFSEVKFFGKFDCKKGDYWVLECLPAKNRKKMYRFNGQALQFDEFSTPNNCKNLQAFIPEKRIHFLTEKKVKKMQEYLAGIIDKIDPDQLNFDLTTTTPPPKITVQSIYPAGDNVHYQGVNKFIYFVTKDLTIENTTWIRLPDIEARQLRVSRFVKARLSGDLTIRPWDKIPPFPGCEAHFLRCLIARIKHGATLAPAPCLAMPEDPEVEEEELDDKQQEIEKKKRFMDPNIVNNCFKDDIEVDEMEQKRLNKHLLMWPAINKEIDAIEYEELLSLDNWVHTCPILSHRGIVLPFELPEDAEPEEEPEEEPEAEEEEVQKEEDEVIEEQHEGEEEKGEEDEEAQPIDIGPSAKERLDALYKEADQKRILDENAIAVKEITKTKVKFIAPAPHWQLVRDPWDAPIKENKGIYIMDRFFGLEINPVDIQCRQQELPEKEQLYWDKQQEVEDKLKEQDETLNEGDFYDEEKELPQGDRPEQMAAASGDSEIIIHTNKKQEINIASELPKVPPYKVITNKLLYKNSPVAIASQRWNGLLNIVYNHSNQDVIAFASVYIGDGQQTNQINSFDQMRFCLPPPMCIPPNDLLEEPDLIHELEKEVQEREGDMEQKDRDKIANIKAERAEKKRLRIEDKKAKEEAARLALEEKHEGEEEEKQEAEVAPTE</sequence>
<dbReference type="PANTHER" id="PTHR13159:SF0">
    <property type="entry name" value="RADIAL SPOKE HEAD 6 HOMOLOG A"/>
    <property type="match status" value="1"/>
</dbReference>
<proteinExistence type="predicted"/>
<dbReference type="GO" id="GO:0001534">
    <property type="term" value="C:radial spoke"/>
    <property type="evidence" value="ECO:0007669"/>
    <property type="project" value="InterPro"/>
</dbReference>
<dbReference type="Proteomes" id="UP000018208">
    <property type="component" value="Unassembled WGS sequence"/>
</dbReference>
<organism evidence="7">
    <name type="scientific">Spironucleus salmonicida</name>
    <dbReference type="NCBI Taxonomy" id="348837"/>
    <lineage>
        <taxon>Eukaryota</taxon>
        <taxon>Metamonada</taxon>
        <taxon>Diplomonadida</taxon>
        <taxon>Hexamitidae</taxon>
        <taxon>Hexamitinae</taxon>
        <taxon>Spironucleus</taxon>
    </lineage>
</organism>
<evidence type="ECO:0000313" key="7">
    <source>
        <dbReference type="EMBL" id="EST47460.1"/>
    </source>
</evidence>
<evidence type="ECO:0000256" key="6">
    <source>
        <dbReference type="SAM" id="MobiDB-lite"/>
    </source>
</evidence>
<feature type="compositionally biased region" description="Acidic residues" evidence="6">
    <location>
        <begin position="603"/>
        <end position="615"/>
    </location>
</feature>
<feature type="region of interest" description="Disordered" evidence="6">
    <location>
        <begin position="602"/>
        <end position="625"/>
    </location>
</feature>
<evidence type="ECO:0000256" key="1">
    <source>
        <dbReference type="ARBA" id="ARBA00004430"/>
    </source>
</evidence>
<reference evidence="7 8" key="1">
    <citation type="journal article" date="2014" name="PLoS Genet.">
        <title>The Genome of Spironucleus salmonicida Highlights a Fish Pathogen Adapted to Fluctuating Environments.</title>
        <authorList>
            <person name="Xu F."/>
            <person name="Jerlstrom-Hultqvist J."/>
            <person name="Einarsson E."/>
            <person name="Astvaldsson A."/>
            <person name="Svard S.G."/>
            <person name="Andersson J.O."/>
        </authorList>
    </citation>
    <scope>NUCLEOTIDE SEQUENCE</scope>
    <source>
        <strain evidence="8">ATCC 50377</strain>
    </source>
</reference>
<protein>
    <submittedName>
        <fullName evidence="7">Radial spokehead-like protein</fullName>
    </submittedName>
</protein>